<protein>
    <recommendedName>
        <fullName evidence="4">Aminopeptidase</fullName>
    </recommendedName>
</protein>
<gene>
    <name evidence="2" type="ORF">C1I91_13475</name>
</gene>
<dbReference type="KEGG" id="cmah:C1I91_13475"/>
<evidence type="ECO:0008006" key="4">
    <source>
        <dbReference type="Google" id="ProtNLM"/>
    </source>
</evidence>
<evidence type="ECO:0000313" key="2">
    <source>
        <dbReference type="EMBL" id="QAA32563.1"/>
    </source>
</evidence>
<dbReference type="PANTHER" id="PTHR34448">
    <property type="entry name" value="AMINOPEPTIDASE"/>
    <property type="match status" value="1"/>
</dbReference>
<dbReference type="GO" id="GO:0046872">
    <property type="term" value="F:metal ion binding"/>
    <property type="evidence" value="ECO:0007669"/>
    <property type="project" value="UniProtKB-KW"/>
</dbReference>
<proteinExistence type="predicted"/>
<name>A0A3R5U977_9CLOT</name>
<evidence type="ECO:0000313" key="3">
    <source>
        <dbReference type="Proteomes" id="UP000286268"/>
    </source>
</evidence>
<dbReference type="SUPFAM" id="SSF144052">
    <property type="entry name" value="Thermophilic metalloprotease-like"/>
    <property type="match status" value="1"/>
</dbReference>
<reference evidence="2 3" key="1">
    <citation type="submission" date="2018-01" db="EMBL/GenBank/DDBJ databases">
        <title>Genome Sequencing and Assembly of Anaerobacter polyendosporus strain CT4.</title>
        <authorList>
            <person name="Tachaapaikoon C."/>
            <person name="Sutheeworapong S."/>
            <person name="Jenjaroenpun P."/>
            <person name="Wongsurawat T."/>
            <person name="Nookeaw I."/>
            <person name="Cheawchanlertfa P."/>
            <person name="Kosugi A."/>
            <person name="Cheevadhanarak S."/>
            <person name="Ratanakhanokchai K."/>
        </authorList>
    </citation>
    <scope>NUCLEOTIDE SEQUENCE [LARGE SCALE GENOMIC DNA]</scope>
    <source>
        <strain evidence="2 3">CT4</strain>
    </source>
</reference>
<dbReference type="Pfam" id="PF02073">
    <property type="entry name" value="Peptidase_M29"/>
    <property type="match status" value="1"/>
</dbReference>
<dbReference type="Proteomes" id="UP000286268">
    <property type="component" value="Chromosome"/>
</dbReference>
<dbReference type="PANTHER" id="PTHR34448:SF1">
    <property type="entry name" value="BLL6088 PROTEIN"/>
    <property type="match status" value="1"/>
</dbReference>
<accession>A0A3R5U977</accession>
<dbReference type="InterPro" id="IPR052170">
    <property type="entry name" value="M29_Exopeptidase"/>
</dbReference>
<dbReference type="GO" id="GO:0006508">
    <property type="term" value="P:proteolysis"/>
    <property type="evidence" value="ECO:0007669"/>
    <property type="project" value="InterPro"/>
</dbReference>
<keyword evidence="1" id="KW-0479">Metal-binding</keyword>
<dbReference type="EMBL" id="CP025746">
    <property type="protein sequence ID" value="QAA32563.1"/>
    <property type="molecule type" value="Genomic_DNA"/>
</dbReference>
<sequence>MGGSYMFDDNLVEKLVKAIKISKGDKVLLQLWGEDDYKELLHKFSTAVKNNGAIPIEYQHSRIHYKNLFAEAEEKEINKESFQCFKEVDVVVDLCACAPVRPHDEFPKEKLDLYRSYMKRLFEVLATKEKFVQLRIPTSENALESALNEEEYKVRMVKAYDIDYDKLYIKAKSLVGDLEKNTATTIITGDNEKLSLSLKDRAWYIDAGDGDLPCGEVYIAPVENSAEGSILIDQVFLDDVKIEGLRLEFKEGKIVNSNSDIFNEFLETLPPSSDILCEFGIGLNENVTEIIGYTPLDEKASGTYHIAIGANSMFGGKNNCNFHMDFVFYGKVEFE</sequence>
<evidence type="ECO:0000256" key="1">
    <source>
        <dbReference type="ARBA" id="ARBA00022723"/>
    </source>
</evidence>
<dbReference type="OrthoDB" id="9803993at2"/>
<dbReference type="AlphaFoldDB" id="A0A3R5U977"/>
<dbReference type="InterPro" id="IPR000787">
    <property type="entry name" value="Peptidase_M29"/>
</dbReference>
<dbReference type="GO" id="GO:0004177">
    <property type="term" value="F:aminopeptidase activity"/>
    <property type="evidence" value="ECO:0007669"/>
    <property type="project" value="InterPro"/>
</dbReference>
<keyword evidence="3" id="KW-1185">Reference proteome</keyword>
<organism evidence="2 3">
    <name type="scientific">Clostridium manihotivorum</name>
    <dbReference type="NCBI Taxonomy" id="2320868"/>
    <lineage>
        <taxon>Bacteria</taxon>
        <taxon>Bacillati</taxon>
        <taxon>Bacillota</taxon>
        <taxon>Clostridia</taxon>
        <taxon>Eubacteriales</taxon>
        <taxon>Clostridiaceae</taxon>
        <taxon>Clostridium</taxon>
    </lineage>
</organism>